<dbReference type="GO" id="GO:0016887">
    <property type="term" value="F:ATP hydrolysis activity"/>
    <property type="evidence" value="ECO:0007669"/>
    <property type="project" value="InterPro"/>
</dbReference>
<proteinExistence type="inferred from homology"/>
<dbReference type="RefSeq" id="WP_127198124.1">
    <property type="nucleotide sequence ID" value="NZ_RZNX01000001.1"/>
</dbReference>
<feature type="coiled-coil region" evidence="4">
    <location>
        <begin position="637"/>
        <end position="706"/>
    </location>
</feature>
<keyword evidence="4" id="KW-0175">Coiled coil</keyword>
<evidence type="ECO:0000256" key="3">
    <source>
        <dbReference type="ARBA" id="ARBA00013368"/>
    </source>
</evidence>
<dbReference type="GO" id="GO:0006302">
    <property type="term" value="P:double-strand break repair"/>
    <property type="evidence" value="ECO:0007669"/>
    <property type="project" value="InterPro"/>
</dbReference>
<evidence type="ECO:0000256" key="2">
    <source>
        <dbReference type="ARBA" id="ARBA00011322"/>
    </source>
</evidence>
<dbReference type="PANTHER" id="PTHR32114:SF2">
    <property type="entry name" value="ABC TRANSPORTER ABCH.3"/>
    <property type="match status" value="1"/>
</dbReference>
<organism evidence="6 7">
    <name type="scientific">Paenibacillus zeisoli</name>
    <dbReference type="NCBI Taxonomy" id="2496267"/>
    <lineage>
        <taxon>Bacteria</taxon>
        <taxon>Bacillati</taxon>
        <taxon>Bacillota</taxon>
        <taxon>Bacilli</taxon>
        <taxon>Bacillales</taxon>
        <taxon>Paenibacillaceae</taxon>
        <taxon>Paenibacillus</taxon>
    </lineage>
</organism>
<comment type="caution">
    <text evidence="6">The sequence shown here is derived from an EMBL/GenBank/DDBJ whole genome shotgun (WGS) entry which is preliminary data.</text>
</comment>
<dbReference type="InterPro" id="IPR027417">
    <property type="entry name" value="P-loop_NTPase"/>
</dbReference>
<evidence type="ECO:0000313" key="7">
    <source>
        <dbReference type="Proteomes" id="UP000272464"/>
    </source>
</evidence>
<evidence type="ECO:0000259" key="5">
    <source>
        <dbReference type="Pfam" id="PF13476"/>
    </source>
</evidence>
<protein>
    <recommendedName>
        <fullName evidence="3">Nuclease SbcCD subunit C</fullName>
    </recommendedName>
</protein>
<reference evidence="6 7" key="1">
    <citation type="submission" date="2018-12" db="EMBL/GenBank/DDBJ databases">
        <authorList>
            <person name="Sun L."/>
            <person name="Chen Z."/>
        </authorList>
    </citation>
    <scope>NUCLEOTIDE SEQUENCE [LARGE SCALE GENOMIC DNA]</scope>
    <source>
        <strain evidence="6 7">3-5-3</strain>
    </source>
</reference>
<name>A0A433XR00_9BACL</name>
<dbReference type="OrthoDB" id="9795626at2"/>
<dbReference type="Pfam" id="PF13476">
    <property type="entry name" value="AAA_23"/>
    <property type="match status" value="1"/>
</dbReference>
<comment type="similarity">
    <text evidence="1">Belongs to the SMC family. SbcC subfamily.</text>
</comment>
<dbReference type="Proteomes" id="UP000272464">
    <property type="component" value="Unassembled WGS sequence"/>
</dbReference>
<evidence type="ECO:0000256" key="4">
    <source>
        <dbReference type="SAM" id="Coils"/>
    </source>
</evidence>
<dbReference type="InterPro" id="IPR038729">
    <property type="entry name" value="Rad50/SbcC_AAA"/>
</dbReference>
<dbReference type="PANTHER" id="PTHR32114">
    <property type="entry name" value="ABC TRANSPORTER ABCH.3"/>
    <property type="match status" value="1"/>
</dbReference>
<dbReference type="AlphaFoldDB" id="A0A433XR00"/>
<feature type="coiled-coil region" evidence="4">
    <location>
        <begin position="802"/>
        <end position="829"/>
    </location>
</feature>
<dbReference type="Gene3D" id="3.40.50.300">
    <property type="entry name" value="P-loop containing nucleotide triphosphate hydrolases"/>
    <property type="match status" value="2"/>
</dbReference>
<dbReference type="Pfam" id="PF13558">
    <property type="entry name" value="SbcC_Walker_B"/>
    <property type="match status" value="1"/>
</dbReference>
<keyword evidence="7" id="KW-1185">Reference proteome</keyword>
<sequence length="1141" mass="127477">MKPISLKLSGLQSYREPQEVDFTKLCETGLFGIFGPTGSGKSTLLDAITLALYGKVERAVNGTQGIMNHSEDSLFVAFTFELMSAEGAECYRVERRFKRTGDVSVSNTISRFIQVLPEGDQVHADKLAEVTRCVEEKIGLKMDDFTRAVVLPQGKFAEFLSLKGSERRQMLQRLFHLEKYGDHLGMKLSRKVKETDSRLKELAAEQQGLGLASEEALQEAAGRLKAAAAEAELRRRELLEAERLYEQLSKLRELGAELHQRKQSLLQLQEQSGEIAQLEARLALAAAAEQLRPALGAWHDARRLAAERQVTAQQAMAAAAEAEAAAAQAAVAAESARQALVSEEPGLLVRLDQLEQAKQLQTERDAVKLESAELESRLQEAVRSLQVHTEQIAKEEQLLAKAVQRRQELEQRLKEVEVPAVLRRKVQAAASLKERFTQLMDRRTKADNNSTELKERLVKARKALDEAQQLETVEIGNRHQAAVQAAGLIETFISLMQDSQHMLNGLEQRENTLRLAVKSQELHLWSARLAEQLIDGETCPVCGSDHHPAPAVHILEEAKQLEAEMEQIAAGLPSLRDMKYSLSSGLGTCQALMESLSPAATSAEADPLLQAAASLQALDPNYESDASKTYGEWQVDLNKARKEMQTAQAFLEDLQREVKRVLGSHAALQPRIAGLNAELSSLQSQYDQSLQLLDEFTREQKELKDRWSKELPEYSLADTDRLVGDIHEKDAVSDDVKKRLEVSGPFIEEKTTLLRTLTQEASELDKQRVQWQTQLAGKSDLLKEKEERLHAIVGDEAVGKLLQDAADRLDLLRREAAALQKQHMTADQANQETAKIGAAAQQTSISALEQEQQLRIRFEQQLELSPFAREEETEAALLDSETREKLEERITVHRDLERDLTIQTRELESKLGGRQLQEDEWEDCKSKLAMSKEADEKAVQSKARAERDLEDIEVRHIRWKELESDRIKLDHSANLLSKLQSSLRGNAFVEYVAEEQLMNVSQAASQRLRDLTKQRYSLETDSGGGFIICDDANGGIKRPVSTLSGGETFLTSLALALALSAQIQLRGQYPLQFFFLDEGFGTLDPELLDTVITSLEQLHHDHLAVGVISHVAELRARLPRKLVVHPAENAGQGSRIMIENL</sequence>
<feature type="coiled-coil region" evidence="4">
    <location>
        <begin position="214"/>
        <end position="288"/>
    </location>
</feature>
<feature type="domain" description="Rad50/SbcC-type AAA" evidence="5">
    <location>
        <begin position="5"/>
        <end position="279"/>
    </location>
</feature>
<dbReference type="SUPFAM" id="SSF52540">
    <property type="entry name" value="P-loop containing nucleoside triphosphate hydrolases"/>
    <property type="match status" value="1"/>
</dbReference>
<dbReference type="EMBL" id="RZNX01000001">
    <property type="protein sequence ID" value="RUT36434.1"/>
    <property type="molecule type" value="Genomic_DNA"/>
</dbReference>
<gene>
    <name evidence="6" type="ORF">EJP77_05540</name>
</gene>
<accession>A0A433XR00</accession>
<feature type="coiled-coil region" evidence="4">
    <location>
        <begin position="317"/>
        <end position="412"/>
    </location>
</feature>
<evidence type="ECO:0000256" key="1">
    <source>
        <dbReference type="ARBA" id="ARBA00006930"/>
    </source>
</evidence>
<feature type="coiled-coil region" evidence="4">
    <location>
        <begin position="747"/>
        <end position="774"/>
    </location>
</feature>
<evidence type="ECO:0000313" key="6">
    <source>
        <dbReference type="EMBL" id="RUT36434.1"/>
    </source>
</evidence>
<comment type="subunit">
    <text evidence="2">Heterodimer of SbcC and SbcD.</text>
</comment>